<keyword evidence="10" id="KW-0679">Respiratory chain</keyword>
<dbReference type="PANTHER" id="PTHR11961">
    <property type="entry name" value="CYTOCHROME C"/>
    <property type="match status" value="1"/>
</dbReference>
<evidence type="ECO:0000256" key="10">
    <source>
        <dbReference type="RuleBase" id="RU004427"/>
    </source>
</evidence>
<dbReference type="InterPro" id="IPR002327">
    <property type="entry name" value="Cyt_c_1A/1B"/>
</dbReference>
<gene>
    <name evidence="12" type="ORF">NBR_LOCUS14127</name>
</gene>
<protein>
    <submittedName>
        <fullName evidence="14">Probable cytochrome c 2.2 (inferred by orthology to a C. elegans protein)</fullName>
    </submittedName>
</protein>
<keyword evidence="10" id="KW-0496">Mitochondrion</keyword>
<keyword evidence="4 8" id="KW-0349">Heme</keyword>
<reference evidence="12 13" key="2">
    <citation type="submission" date="2018-11" db="EMBL/GenBank/DDBJ databases">
        <authorList>
            <consortium name="Pathogen Informatics"/>
        </authorList>
    </citation>
    <scope>NUCLEOTIDE SEQUENCE [LARGE SCALE GENOMIC DNA]</scope>
</reference>
<proteinExistence type="inferred from homology"/>
<dbReference type="SUPFAM" id="SSF46626">
    <property type="entry name" value="Cytochrome c"/>
    <property type="match status" value="2"/>
</dbReference>
<evidence type="ECO:0000256" key="4">
    <source>
        <dbReference type="ARBA" id="ARBA00022617"/>
    </source>
</evidence>
<dbReference type="Gene3D" id="1.10.760.10">
    <property type="entry name" value="Cytochrome c-like domain"/>
    <property type="match status" value="2"/>
</dbReference>
<evidence type="ECO:0000256" key="3">
    <source>
        <dbReference type="ARBA" id="ARBA00022448"/>
    </source>
</evidence>
<evidence type="ECO:0000256" key="6">
    <source>
        <dbReference type="ARBA" id="ARBA00022982"/>
    </source>
</evidence>
<dbReference type="GO" id="GO:0046872">
    <property type="term" value="F:metal ion binding"/>
    <property type="evidence" value="ECO:0007669"/>
    <property type="project" value="UniProtKB-KW"/>
</dbReference>
<dbReference type="GO" id="GO:0005758">
    <property type="term" value="C:mitochondrial intermembrane space"/>
    <property type="evidence" value="ECO:0007669"/>
    <property type="project" value="UniProtKB-SubCell"/>
</dbReference>
<sequence>MGTDKKSGSSSPKHIPEGDYERGKKIYKYRCAQCHAIDSKKSMAGPTLHGLFGRVSGTAAGYGVVWTRETLFDYLADPRRYIPGTKMFFVGIKKEQERADLLKYMEVEFSSMGIPEGDYEKGKKIFKQRCSQCHVIDSMAMKTGPSLNGLIGRTSGSVAGFDYSDANKNKGVVWSRETLFEYLADPKKYIPGTKMVFAGIKKPNERADLIKYIEVEGAKSPH</sequence>
<dbReference type="PROSITE" id="PS51007">
    <property type="entry name" value="CYTC"/>
    <property type="match status" value="2"/>
</dbReference>
<evidence type="ECO:0000256" key="5">
    <source>
        <dbReference type="ARBA" id="ARBA00022723"/>
    </source>
</evidence>
<name>A0A0N4YC72_NIPBR</name>
<keyword evidence="5 8" id="KW-0479">Metal-binding</keyword>
<comment type="similarity">
    <text evidence="2 9">Belongs to the cytochrome c family.</text>
</comment>
<evidence type="ECO:0000256" key="9">
    <source>
        <dbReference type="RuleBase" id="RU004426"/>
    </source>
</evidence>
<dbReference type="FunFam" id="1.10.760.10:FF:000001">
    <property type="entry name" value="Cytochrome c iso-1"/>
    <property type="match status" value="1"/>
</dbReference>
<evidence type="ECO:0000313" key="13">
    <source>
        <dbReference type="Proteomes" id="UP000271162"/>
    </source>
</evidence>
<evidence type="ECO:0000313" key="14">
    <source>
        <dbReference type="WBParaSite" id="NBR_0001412601-mRNA-1"/>
    </source>
</evidence>
<keyword evidence="6 10" id="KW-0249">Electron transport</keyword>
<comment type="subcellular location">
    <subcellularLocation>
        <location evidence="1">Mitochondrion intermembrane space</location>
    </subcellularLocation>
</comment>
<comment type="function">
    <text evidence="10">Electron carrier protein. The oxidized form of the cytochrome c heme group can accept an electron from the heme group of the cytochrome c1 subunit of cytochrome reductase. Cytochrome c then transfers this electron to the cytochrome oxidase complex, the final protein carrier in the mitochondrial electron-transport chain.</text>
</comment>
<evidence type="ECO:0000256" key="8">
    <source>
        <dbReference type="PROSITE-ProRule" id="PRU00433"/>
    </source>
</evidence>
<dbReference type="AlphaFoldDB" id="A0A0N4YC72"/>
<dbReference type="WBParaSite" id="NBR_0001412601-mRNA-1">
    <property type="protein sequence ID" value="NBR_0001412601-mRNA-1"/>
    <property type="gene ID" value="NBR_0001412601"/>
</dbReference>
<evidence type="ECO:0000313" key="12">
    <source>
        <dbReference type="EMBL" id="VDL77716.1"/>
    </source>
</evidence>
<dbReference type="EMBL" id="UYSL01021251">
    <property type="protein sequence ID" value="VDL77716.1"/>
    <property type="molecule type" value="Genomic_DNA"/>
</dbReference>
<dbReference type="GO" id="GO:0009055">
    <property type="term" value="F:electron transfer activity"/>
    <property type="evidence" value="ECO:0007669"/>
    <property type="project" value="InterPro"/>
</dbReference>
<feature type="domain" description="Cytochrome c" evidence="11">
    <location>
        <begin position="18"/>
        <end position="109"/>
    </location>
</feature>
<dbReference type="GO" id="GO:0020037">
    <property type="term" value="F:heme binding"/>
    <property type="evidence" value="ECO:0007669"/>
    <property type="project" value="InterPro"/>
</dbReference>
<keyword evidence="7 8" id="KW-0408">Iron</keyword>
<keyword evidence="13" id="KW-1185">Reference proteome</keyword>
<dbReference type="OMA" id="SCHDYSP"/>
<reference evidence="14" key="1">
    <citation type="submission" date="2017-02" db="UniProtKB">
        <authorList>
            <consortium name="WormBaseParasite"/>
        </authorList>
    </citation>
    <scope>IDENTIFICATION</scope>
</reference>
<dbReference type="InterPro" id="IPR036909">
    <property type="entry name" value="Cyt_c-like_dom_sf"/>
</dbReference>
<dbReference type="Pfam" id="PF00034">
    <property type="entry name" value="Cytochrom_C"/>
    <property type="match status" value="2"/>
</dbReference>
<comment type="PTM">
    <text evidence="10">Binds 1 heme group per subunit.</text>
</comment>
<dbReference type="STRING" id="27835.A0A0N4YC72"/>
<dbReference type="PRINTS" id="PR00604">
    <property type="entry name" value="CYTCHRMECIAB"/>
</dbReference>
<keyword evidence="3 10" id="KW-0813">Transport</keyword>
<evidence type="ECO:0000256" key="2">
    <source>
        <dbReference type="ARBA" id="ARBA00006488"/>
    </source>
</evidence>
<evidence type="ECO:0000256" key="7">
    <source>
        <dbReference type="ARBA" id="ARBA00023004"/>
    </source>
</evidence>
<dbReference type="Proteomes" id="UP000271162">
    <property type="component" value="Unassembled WGS sequence"/>
</dbReference>
<evidence type="ECO:0000259" key="11">
    <source>
        <dbReference type="PROSITE" id="PS51007"/>
    </source>
</evidence>
<dbReference type="InterPro" id="IPR009056">
    <property type="entry name" value="Cyt_c-like_dom"/>
</dbReference>
<accession>A0A0N4YC72</accession>
<organism evidence="14">
    <name type="scientific">Nippostrongylus brasiliensis</name>
    <name type="common">Rat hookworm</name>
    <dbReference type="NCBI Taxonomy" id="27835"/>
    <lineage>
        <taxon>Eukaryota</taxon>
        <taxon>Metazoa</taxon>
        <taxon>Ecdysozoa</taxon>
        <taxon>Nematoda</taxon>
        <taxon>Chromadorea</taxon>
        <taxon>Rhabditida</taxon>
        <taxon>Rhabditina</taxon>
        <taxon>Rhabditomorpha</taxon>
        <taxon>Strongyloidea</taxon>
        <taxon>Heligmosomidae</taxon>
        <taxon>Nippostrongylus</taxon>
    </lineage>
</organism>
<evidence type="ECO:0000256" key="1">
    <source>
        <dbReference type="ARBA" id="ARBA00004569"/>
    </source>
</evidence>
<feature type="domain" description="Cytochrome c" evidence="11">
    <location>
        <begin position="117"/>
        <end position="217"/>
    </location>
</feature>